<comment type="catalytic activity">
    <reaction evidence="20">
        <text>hexadecanoyl-CoA + H2O = hexadecanoate + CoA + H(+)</text>
        <dbReference type="Rhea" id="RHEA:16645"/>
        <dbReference type="ChEBI" id="CHEBI:7896"/>
        <dbReference type="ChEBI" id="CHEBI:15377"/>
        <dbReference type="ChEBI" id="CHEBI:15378"/>
        <dbReference type="ChEBI" id="CHEBI:57287"/>
        <dbReference type="ChEBI" id="CHEBI:57379"/>
        <dbReference type="EC" id="3.1.2.2"/>
    </reaction>
    <physiologicalReaction direction="left-to-right" evidence="20">
        <dbReference type="Rhea" id="RHEA:16646"/>
    </physiologicalReaction>
</comment>
<keyword evidence="12" id="KW-0966">Cell projection</keyword>
<dbReference type="AlphaFoldDB" id="A0A1V1PHW1"/>
<comment type="catalytic activity">
    <reaction evidence="13">
        <text>(5Z,8Z,11Z,14Z)-eicosatetraenoyl-CoA + H2O = (5Z,8Z,11Z,14Z)-eicosatetraenoate + CoA + H(+)</text>
        <dbReference type="Rhea" id="RHEA:40151"/>
        <dbReference type="ChEBI" id="CHEBI:15377"/>
        <dbReference type="ChEBI" id="CHEBI:15378"/>
        <dbReference type="ChEBI" id="CHEBI:32395"/>
        <dbReference type="ChEBI" id="CHEBI:57287"/>
        <dbReference type="ChEBI" id="CHEBI:57368"/>
    </reaction>
    <physiologicalReaction direction="left-to-right" evidence="13">
        <dbReference type="Rhea" id="RHEA:40152"/>
    </physiologicalReaction>
</comment>
<evidence type="ECO:0000313" key="25">
    <source>
        <dbReference type="EMBL" id="ETR74333.1"/>
    </source>
</evidence>
<dbReference type="EMBL" id="ATBP01000011">
    <property type="protein sequence ID" value="ETR74333.1"/>
    <property type="molecule type" value="Genomic_DNA"/>
</dbReference>
<dbReference type="PANTHER" id="PTHR12418:SF19">
    <property type="entry name" value="ACYL-COENZYME A THIOESTERASE THEM4"/>
    <property type="match status" value="1"/>
</dbReference>
<evidence type="ECO:0000256" key="3">
    <source>
        <dbReference type="ARBA" id="ARBA00004632"/>
    </source>
</evidence>
<evidence type="ECO:0000256" key="12">
    <source>
        <dbReference type="ARBA" id="ARBA00023273"/>
    </source>
</evidence>
<keyword evidence="11" id="KW-0472">Membrane</keyword>
<dbReference type="EC" id="3.1.2.2" evidence="16"/>
<dbReference type="Pfam" id="PF03061">
    <property type="entry name" value="4HBT"/>
    <property type="match status" value="1"/>
</dbReference>
<evidence type="ECO:0000256" key="7">
    <source>
        <dbReference type="ARBA" id="ARBA00022801"/>
    </source>
</evidence>
<comment type="similarity">
    <text evidence="15">Belongs to the THEM4/THEM5 thioesterase family.</text>
</comment>
<dbReference type="GO" id="GO:0006631">
    <property type="term" value="P:fatty acid metabolic process"/>
    <property type="evidence" value="ECO:0007669"/>
    <property type="project" value="UniProtKB-KW"/>
</dbReference>
<sequence>MVNLNKLKKLPTRDNHNCFGCSPNNSSGLQMTFYTDESAVYSRISVPQHLSGWNNLVHGGIIATLLDEIMSWSAIYLLKTIILTKSMTVDFMKPIYVGTDLTVIGKVDQHVHEKKAMVSGEIYDTSEVLCAKSMGTLSLFTPERIKEYNIMDDDALSSFLEFIT</sequence>
<gene>
    <name evidence="25" type="ORF">OMM_00282</name>
</gene>
<evidence type="ECO:0000259" key="24">
    <source>
        <dbReference type="Pfam" id="PF03061"/>
    </source>
</evidence>
<evidence type="ECO:0000256" key="20">
    <source>
        <dbReference type="ARBA" id="ARBA00047734"/>
    </source>
</evidence>
<dbReference type="SUPFAM" id="SSF54637">
    <property type="entry name" value="Thioesterase/thiol ester dehydrase-isomerase"/>
    <property type="match status" value="1"/>
</dbReference>
<dbReference type="Proteomes" id="UP000189670">
    <property type="component" value="Unassembled WGS sequence"/>
</dbReference>
<evidence type="ECO:0000256" key="19">
    <source>
        <dbReference type="ARBA" id="ARBA00047588"/>
    </source>
</evidence>
<dbReference type="GO" id="GO:0016020">
    <property type="term" value="C:membrane"/>
    <property type="evidence" value="ECO:0007669"/>
    <property type="project" value="UniProtKB-SubCell"/>
</dbReference>
<dbReference type="NCBIfam" id="TIGR00369">
    <property type="entry name" value="unchar_dom_1"/>
    <property type="match status" value="1"/>
</dbReference>
<comment type="catalytic activity">
    <reaction evidence="22">
        <text>dodecanoyl-CoA + H2O = dodecanoate + CoA + H(+)</text>
        <dbReference type="Rhea" id="RHEA:30135"/>
        <dbReference type="ChEBI" id="CHEBI:15377"/>
        <dbReference type="ChEBI" id="CHEBI:15378"/>
        <dbReference type="ChEBI" id="CHEBI:18262"/>
        <dbReference type="ChEBI" id="CHEBI:57287"/>
        <dbReference type="ChEBI" id="CHEBI:57375"/>
    </reaction>
    <physiologicalReaction direction="left-to-right" evidence="22">
        <dbReference type="Rhea" id="RHEA:30136"/>
    </physiologicalReaction>
</comment>
<accession>A0A1V1PHW1</accession>
<evidence type="ECO:0000256" key="13">
    <source>
        <dbReference type="ARBA" id="ARBA00035852"/>
    </source>
</evidence>
<dbReference type="InterPro" id="IPR052365">
    <property type="entry name" value="THEM4/THEM5_acyl-CoA_thioest"/>
</dbReference>
<reference evidence="26" key="1">
    <citation type="submission" date="2012-11" db="EMBL/GenBank/DDBJ databases">
        <authorList>
            <person name="Lucero-Rivera Y.E."/>
            <person name="Tovar-Ramirez D."/>
        </authorList>
    </citation>
    <scope>NUCLEOTIDE SEQUENCE [LARGE SCALE GENOMIC DNA]</scope>
    <source>
        <strain evidence="26">Araruama</strain>
    </source>
</reference>
<evidence type="ECO:0000256" key="11">
    <source>
        <dbReference type="ARBA" id="ARBA00023136"/>
    </source>
</evidence>
<evidence type="ECO:0000256" key="15">
    <source>
        <dbReference type="ARBA" id="ARBA00038456"/>
    </source>
</evidence>
<dbReference type="PANTHER" id="PTHR12418">
    <property type="entry name" value="ACYL-COENZYME A THIOESTERASE THEM4"/>
    <property type="match status" value="1"/>
</dbReference>
<evidence type="ECO:0000256" key="14">
    <source>
        <dbReference type="ARBA" id="ARBA00037002"/>
    </source>
</evidence>
<evidence type="ECO:0000256" key="4">
    <source>
        <dbReference type="ARBA" id="ARBA00022475"/>
    </source>
</evidence>
<dbReference type="Gene3D" id="3.10.129.10">
    <property type="entry name" value="Hotdog Thioesterase"/>
    <property type="match status" value="1"/>
</dbReference>
<comment type="subcellular location">
    <subcellularLocation>
        <location evidence="3">Cell projection</location>
        <location evidence="3">Ruffle membrane</location>
    </subcellularLocation>
    <subcellularLocation>
        <location evidence="2">Cytoplasm</location>
    </subcellularLocation>
    <subcellularLocation>
        <location evidence="1">Membrane</location>
        <topology evidence="1">Peripheral membrane protein</topology>
    </subcellularLocation>
</comment>
<comment type="catalytic activity">
    <reaction evidence="21">
        <text>decanoyl-CoA + H2O = decanoate + CoA + H(+)</text>
        <dbReference type="Rhea" id="RHEA:40059"/>
        <dbReference type="ChEBI" id="CHEBI:15377"/>
        <dbReference type="ChEBI" id="CHEBI:15378"/>
        <dbReference type="ChEBI" id="CHEBI:27689"/>
        <dbReference type="ChEBI" id="CHEBI:57287"/>
        <dbReference type="ChEBI" id="CHEBI:61430"/>
    </reaction>
    <physiologicalReaction direction="left-to-right" evidence="21">
        <dbReference type="Rhea" id="RHEA:40060"/>
    </physiologicalReaction>
</comment>
<keyword evidence="10" id="KW-0443">Lipid metabolism</keyword>
<comment type="caution">
    <text evidence="25">The sequence shown here is derived from an EMBL/GenBank/DDBJ whole genome shotgun (WGS) entry which is preliminary data.</text>
</comment>
<organism evidence="25 26">
    <name type="scientific">Candidatus Magnetoglobus multicellularis str. Araruama</name>
    <dbReference type="NCBI Taxonomy" id="890399"/>
    <lineage>
        <taxon>Bacteria</taxon>
        <taxon>Pseudomonadati</taxon>
        <taxon>Thermodesulfobacteriota</taxon>
        <taxon>Desulfobacteria</taxon>
        <taxon>Desulfobacterales</taxon>
        <taxon>Desulfobacteraceae</taxon>
        <taxon>Candidatus Magnetoglobus</taxon>
    </lineage>
</organism>
<dbReference type="InterPro" id="IPR029069">
    <property type="entry name" value="HotDog_dom_sf"/>
</dbReference>
<dbReference type="GO" id="GO:0016289">
    <property type="term" value="F:acyl-CoA hydrolase activity"/>
    <property type="evidence" value="ECO:0007669"/>
    <property type="project" value="UniProtKB-ARBA"/>
</dbReference>
<dbReference type="CDD" id="cd03443">
    <property type="entry name" value="PaaI_thioesterase"/>
    <property type="match status" value="1"/>
</dbReference>
<keyword evidence="5" id="KW-0963">Cytoplasm</keyword>
<evidence type="ECO:0000256" key="17">
    <source>
        <dbReference type="ARBA" id="ARBA00040123"/>
    </source>
</evidence>
<dbReference type="InterPro" id="IPR003736">
    <property type="entry name" value="PAAI_dom"/>
</dbReference>
<evidence type="ECO:0000256" key="21">
    <source>
        <dbReference type="ARBA" id="ARBA00047969"/>
    </source>
</evidence>
<evidence type="ECO:0000313" key="26">
    <source>
        <dbReference type="Proteomes" id="UP000189670"/>
    </source>
</evidence>
<evidence type="ECO:0000256" key="16">
    <source>
        <dbReference type="ARBA" id="ARBA00038848"/>
    </source>
</evidence>
<comment type="catalytic activity">
    <reaction evidence="14">
        <text>(9Z)-octadecenoyl-CoA + H2O = (9Z)-octadecenoate + CoA + H(+)</text>
        <dbReference type="Rhea" id="RHEA:40139"/>
        <dbReference type="ChEBI" id="CHEBI:15377"/>
        <dbReference type="ChEBI" id="CHEBI:15378"/>
        <dbReference type="ChEBI" id="CHEBI:30823"/>
        <dbReference type="ChEBI" id="CHEBI:57287"/>
        <dbReference type="ChEBI" id="CHEBI:57387"/>
    </reaction>
    <physiologicalReaction direction="left-to-right" evidence="14">
        <dbReference type="Rhea" id="RHEA:40140"/>
    </physiologicalReaction>
</comment>
<proteinExistence type="inferred from homology"/>
<evidence type="ECO:0000256" key="1">
    <source>
        <dbReference type="ARBA" id="ARBA00004170"/>
    </source>
</evidence>
<dbReference type="GO" id="GO:0005737">
    <property type="term" value="C:cytoplasm"/>
    <property type="evidence" value="ECO:0007669"/>
    <property type="project" value="UniProtKB-SubCell"/>
</dbReference>
<evidence type="ECO:0000256" key="8">
    <source>
        <dbReference type="ARBA" id="ARBA00022832"/>
    </source>
</evidence>
<comment type="catalytic activity">
    <reaction evidence="19">
        <text>octanoyl-CoA + H2O = octanoate + CoA + H(+)</text>
        <dbReference type="Rhea" id="RHEA:30143"/>
        <dbReference type="ChEBI" id="CHEBI:15377"/>
        <dbReference type="ChEBI" id="CHEBI:15378"/>
        <dbReference type="ChEBI" id="CHEBI:25646"/>
        <dbReference type="ChEBI" id="CHEBI:57287"/>
        <dbReference type="ChEBI" id="CHEBI:57386"/>
    </reaction>
    <physiologicalReaction direction="left-to-right" evidence="19">
        <dbReference type="Rhea" id="RHEA:30144"/>
    </physiologicalReaction>
</comment>
<evidence type="ECO:0000256" key="22">
    <source>
        <dbReference type="ARBA" id="ARBA00048074"/>
    </source>
</evidence>
<evidence type="ECO:0000256" key="10">
    <source>
        <dbReference type="ARBA" id="ARBA00023098"/>
    </source>
</evidence>
<keyword evidence="4" id="KW-1003">Cell membrane</keyword>
<evidence type="ECO:0000256" key="2">
    <source>
        <dbReference type="ARBA" id="ARBA00004496"/>
    </source>
</evidence>
<feature type="domain" description="Thioesterase" evidence="24">
    <location>
        <begin position="55"/>
        <end position="130"/>
    </location>
</feature>
<keyword evidence="6" id="KW-0053">Apoptosis</keyword>
<name>A0A1V1PHW1_9BACT</name>
<evidence type="ECO:0000256" key="23">
    <source>
        <dbReference type="ARBA" id="ARBA00048180"/>
    </source>
</evidence>
<evidence type="ECO:0000256" key="6">
    <source>
        <dbReference type="ARBA" id="ARBA00022703"/>
    </source>
</evidence>
<comment type="catalytic activity">
    <reaction evidence="23">
        <text>tetradecanoyl-CoA + H2O = tetradecanoate + CoA + H(+)</text>
        <dbReference type="Rhea" id="RHEA:40119"/>
        <dbReference type="ChEBI" id="CHEBI:15377"/>
        <dbReference type="ChEBI" id="CHEBI:15378"/>
        <dbReference type="ChEBI" id="CHEBI:30807"/>
        <dbReference type="ChEBI" id="CHEBI:57287"/>
        <dbReference type="ChEBI" id="CHEBI:57385"/>
    </reaction>
    <physiologicalReaction direction="left-to-right" evidence="23">
        <dbReference type="Rhea" id="RHEA:40120"/>
    </physiologicalReaction>
</comment>
<keyword evidence="7" id="KW-0378">Hydrolase</keyword>
<dbReference type="InterPro" id="IPR006683">
    <property type="entry name" value="Thioestr_dom"/>
</dbReference>
<protein>
    <recommendedName>
        <fullName evidence="17">Acyl-coenzyme A thioesterase THEM4</fullName>
        <ecNumber evidence="16">3.1.2.2</ecNumber>
    </recommendedName>
    <alternativeName>
        <fullName evidence="18">Thioesterase superfamily member 4</fullName>
    </alternativeName>
</protein>
<keyword evidence="9" id="KW-0809">Transit peptide</keyword>
<keyword evidence="8" id="KW-0276">Fatty acid metabolism</keyword>
<evidence type="ECO:0000256" key="5">
    <source>
        <dbReference type="ARBA" id="ARBA00022490"/>
    </source>
</evidence>
<evidence type="ECO:0000256" key="18">
    <source>
        <dbReference type="ARBA" id="ARBA00043210"/>
    </source>
</evidence>
<evidence type="ECO:0000256" key="9">
    <source>
        <dbReference type="ARBA" id="ARBA00022946"/>
    </source>
</evidence>